<dbReference type="Gene3D" id="1.10.1370.30">
    <property type="match status" value="1"/>
</dbReference>
<evidence type="ECO:0000313" key="5">
    <source>
        <dbReference type="Proteomes" id="UP000031307"/>
    </source>
</evidence>
<dbReference type="GO" id="GO:0006508">
    <property type="term" value="P:proteolysis"/>
    <property type="evidence" value="ECO:0007669"/>
    <property type="project" value="UniProtKB-UniRule"/>
</dbReference>
<evidence type="ECO:0000256" key="3">
    <source>
        <dbReference type="PIRSR" id="PIRSR006615-2"/>
    </source>
</evidence>
<gene>
    <name evidence="4" type="ORF">DB43_DS00350</name>
</gene>
<dbReference type="GO" id="GO:0046872">
    <property type="term" value="F:metal ion binding"/>
    <property type="evidence" value="ECO:0007669"/>
    <property type="project" value="UniProtKB-KW"/>
</dbReference>
<dbReference type="PROSITE" id="PS52034">
    <property type="entry name" value="PEPTIDASE_M32"/>
    <property type="match status" value="1"/>
</dbReference>
<keyword evidence="2" id="KW-0862">Zinc</keyword>
<dbReference type="SUPFAM" id="SSF55486">
    <property type="entry name" value="Metalloproteases ('zincins'), catalytic domain"/>
    <property type="match status" value="1"/>
</dbReference>
<feature type="binding site" evidence="2">
    <location>
        <position position="278"/>
    </location>
    <ligand>
        <name>Zn(2+)</name>
        <dbReference type="ChEBI" id="CHEBI:29105"/>
        <note>catalytic</note>
    </ligand>
</feature>
<dbReference type="PATRIC" id="fig|83552.4.peg.208"/>
<accession>A0A0C1EF12</accession>
<comment type="similarity">
    <text evidence="1">Belongs to the peptidase M32 family.</text>
</comment>
<reference evidence="4 5" key="1">
    <citation type="journal article" date="2014" name="Mol. Biol. Evol.">
        <title>Massive expansion of Ubiquitination-related gene families within the Chlamydiae.</title>
        <authorList>
            <person name="Domman D."/>
            <person name="Collingro A."/>
            <person name="Lagkouvardos I."/>
            <person name="Gehre L."/>
            <person name="Weinmaier T."/>
            <person name="Rattei T."/>
            <person name="Subtil A."/>
            <person name="Horn M."/>
        </authorList>
    </citation>
    <scope>NUCLEOTIDE SEQUENCE [LARGE SCALE GENOMIC DNA]</scope>
    <source>
        <strain evidence="4 5">OEW1</strain>
    </source>
</reference>
<dbReference type="Proteomes" id="UP000031307">
    <property type="component" value="Unassembled WGS sequence"/>
</dbReference>
<dbReference type="InterPro" id="IPR001333">
    <property type="entry name" value="Peptidase_M32_Taq"/>
</dbReference>
<dbReference type="CDD" id="cd06460">
    <property type="entry name" value="M32_Taq"/>
    <property type="match status" value="1"/>
</dbReference>
<keyword evidence="1 4" id="KW-0121">Carboxypeptidase</keyword>
<comment type="caution">
    <text evidence="4">The sequence shown here is derived from an EMBL/GenBank/DDBJ whole genome shotgun (WGS) entry which is preliminary data.</text>
</comment>
<dbReference type="PIRSF" id="PIRSF006615">
    <property type="entry name" value="Zn_crbxpep_Taq"/>
    <property type="match status" value="1"/>
</dbReference>
<comment type="function">
    <text evidence="1">Broad specificity carboxypetidase that releases amino acids sequentially from the C-terminus, including neutral, aromatic, polar and basic residues.</text>
</comment>
<sequence>MASMPEATNNYKKLHEISRQTRILEGIDSLLHWDQETYMPEDAAAIRAEQQKIMAGLVHKGRIAKPFVNALAKLIDIKTGKVLVKGLGSAKNAALKVWRREYLKETALPTQFVEDFAKLTSQSVLVWRSARQENSFRRFAPYLEKIIQMNRKKADLLGYKEHPYDALLDAYEPEMTTKRITPIFSDLKQFLVGLIKKIQQKTQIDDHFLFGKFSESKQMAFSQKILKGMHYDMRRGRLDFSIHPFSSAAHPTDSRITTRIHPSSLLSNVRSVMHEAGHGLYEMGLPINEYGSPLGEHASLGIHESQSRWWETRIGQSLPFWEHYFPILQKEFKEFQKVSLKEFYKASNKVEPTFIRVEADEVTYNLHVILRFEIEKALIEGSLPIKEIPEAWNAKFKELLGLVPSTDAEGCLQDIHWSLGSFGYFPTYTLGNLYAAQFFATFEQAFPKWEKSVAEGELEFIKEWLEKSIFQFGRQYSSFELVEKVSDAPFSSKSFCHYLETKYKDIYRF</sequence>
<feature type="active site" description="Proton donor/acceptor" evidence="3">
    <location>
        <position position="275"/>
    </location>
</feature>
<dbReference type="PANTHER" id="PTHR34217">
    <property type="entry name" value="METAL-DEPENDENT CARBOXYPEPTIDASE"/>
    <property type="match status" value="1"/>
</dbReference>
<keyword evidence="1 2" id="KW-0479">Metal-binding</keyword>
<feature type="binding site" evidence="2">
    <location>
        <position position="274"/>
    </location>
    <ligand>
        <name>Zn(2+)</name>
        <dbReference type="ChEBI" id="CHEBI:29105"/>
        <note>catalytic</note>
    </ligand>
</feature>
<dbReference type="EMBL" id="JSAM01000013">
    <property type="protein sequence ID" value="KIA78608.1"/>
    <property type="molecule type" value="Genomic_DNA"/>
</dbReference>
<keyword evidence="1" id="KW-0482">Metalloprotease</keyword>
<comment type="catalytic activity">
    <reaction evidence="1">
        <text>Release of a C-terminal amino acid with broad specificity, except for -Pro.</text>
        <dbReference type="EC" id="3.4.17.19"/>
    </reaction>
</comment>
<evidence type="ECO:0000256" key="2">
    <source>
        <dbReference type="PIRSR" id="PIRSR006615-1"/>
    </source>
</evidence>
<name>A0A0C1EF12_9BACT</name>
<feature type="binding site" evidence="2">
    <location>
        <position position="304"/>
    </location>
    <ligand>
        <name>Zn(2+)</name>
        <dbReference type="ChEBI" id="CHEBI:29105"/>
        <note>catalytic</note>
    </ligand>
</feature>
<keyword evidence="1 4" id="KW-0378">Hydrolase</keyword>
<keyword evidence="1" id="KW-0645">Protease</keyword>
<dbReference type="PRINTS" id="PR00998">
    <property type="entry name" value="CRBOXYPTASET"/>
</dbReference>
<evidence type="ECO:0000256" key="1">
    <source>
        <dbReference type="PIRNR" id="PIRNR006615"/>
    </source>
</evidence>
<comment type="cofactor">
    <cofactor evidence="2">
        <name>Zn(2+)</name>
        <dbReference type="ChEBI" id="CHEBI:29105"/>
    </cofactor>
    <text evidence="2">Binds 1 zinc ion per subunit.</text>
</comment>
<proteinExistence type="inferred from homology"/>
<evidence type="ECO:0000313" key="4">
    <source>
        <dbReference type="EMBL" id="KIA78608.1"/>
    </source>
</evidence>
<dbReference type="PANTHER" id="PTHR34217:SF1">
    <property type="entry name" value="CARBOXYPEPTIDASE 1"/>
    <property type="match status" value="1"/>
</dbReference>
<dbReference type="AlphaFoldDB" id="A0A0C1EF12"/>
<protein>
    <recommendedName>
        <fullName evidence="1">Metal-dependent carboxypeptidase</fullName>
        <ecNumber evidence="1">3.4.17.19</ecNumber>
    </recommendedName>
</protein>
<dbReference type="EC" id="3.4.17.19" evidence="1"/>
<organism evidence="4 5">
    <name type="scientific">Parachlamydia acanthamoebae</name>
    <dbReference type="NCBI Taxonomy" id="83552"/>
    <lineage>
        <taxon>Bacteria</taxon>
        <taxon>Pseudomonadati</taxon>
        <taxon>Chlamydiota</taxon>
        <taxon>Chlamydiia</taxon>
        <taxon>Parachlamydiales</taxon>
        <taxon>Parachlamydiaceae</taxon>
        <taxon>Parachlamydia</taxon>
    </lineage>
</organism>
<dbReference type="Pfam" id="PF02074">
    <property type="entry name" value="Peptidase_M32"/>
    <property type="match status" value="1"/>
</dbReference>
<dbReference type="GO" id="GO:0004181">
    <property type="term" value="F:metallocarboxypeptidase activity"/>
    <property type="evidence" value="ECO:0007669"/>
    <property type="project" value="UniProtKB-UniRule"/>
</dbReference>